<sequence length="137" mass="16001">MNILSFIADVIAERCMGWKEIERPFSEENWNPIRVYVDKDGREIMAVHKFNPLKKEEQALMILDELKKQHVKFLIGVNEKQTAYNFKIFDKEKNIRHEEEHVEMMAVICLGVLAWVGMTITSEIARAVDGEITAYDE</sequence>
<reference evidence="1" key="2">
    <citation type="submission" date="2019-07" db="EMBL/GenBank/DDBJ databases">
        <title>Draft Genome Sequence of Bacillus thuringiensis Strain S906, an Isolate Toxic for Coleopteran and Lepidopteran.</title>
        <authorList>
            <person name="Grynberg P."/>
            <person name="Martins E.S."/>
            <person name="Queiroz P.R."/>
            <person name="Togawa R.C."/>
            <person name="Martins N.F."/>
            <person name="Praca L.B."/>
            <person name="Fiuza V."/>
            <person name="Ramos F."/>
            <person name="Silva E."/>
            <person name="Monnerat R.G."/>
        </authorList>
    </citation>
    <scope>NUCLEOTIDE SEQUENCE</scope>
    <source>
        <strain evidence="1">S906</strain>
    </source>
</reference>
<proteinExistence type="predicted"/>
<protein>
    <recommendedName>
        <fullName evidence="4">Phage ABA sandwich domain-containing protein</fullName>
    </recommendedName>
</protein>
<dbReference type="RefSeq" id="WP_001024041.1">
    <property type="nucleotide sequence ID" value="NZ_CAKJXA010000023.1"/>
</dbReference>
<evidence type="ECO:0000313" key="2">
    <source>
        <dbReference type="EMBL" id="PFB09072.1"/>
    </source>
</evidence>
<accession>A0A9X6VDY1</accession>
<dbReference type="AlphaFoldDB" id="A0A9X6VDY1"/>
<dbReference type="EMBL" id="NTUS01000013">
    <property type="protein sequence ID" value="PFB09072.1"/>
    <property type="molecule type" value="Genomic_DNA"/>
</dbReference>
<organism evidence="2 3">
    <name type="scientific">Bacillus thuringiensis</name>
    <dbReference type="NCBI Taxonomy" id="1428"/>
    <lineage>
        <taxon>Bacteria</taxon>
        <taxon>Bacillati</taxon>
        <taxon>Bacillota</taxon>
        <taxon>Bacilli</taxon>
        <taxon>Bacillales</taxon>
        <taxon>Bacillaceae</taxon>
        <taxon>Bacillus</taxon>
        <taxon>Bacillus cereus group</taxon>
    </lineage>
</organism>
<dbReference type="Proteomes" id="UP000220397">
    <property type="component" value="Unassembled WGS sequence"/>
</dbReference>
<dbReference type="EMBL" id="VIGY01000019">
    <property type="protein sequence ID" value="MDN7078727.1"/>
    <property type="molecule type" value="Genomic_DNA"/>
</dbReference>
<gene>
    <name evidence="2" type="ORF">CN398_05390</name>
    <name evidence="1" type="ORF">FLM80_16800</name>
</gene>
<evidence type="ECO:0000313" key="3">
    <source>
        <dbReference type="Proteomes" id="UP000220397"/>
    </source>
</evidence>
<dbReference type="Proteomes" id="UP001168357">
    <property type="component" value="Unassembled WGS sequence"/>
</dbReference>
<evidence type="ECO:0000313" key="1">
    <source>
        <dbReference type="EMBL" id="MDN7078727.1"/>
    </source>
</evidence>
<evidence type="ECO:0008006" key="4">
    <source>
        <dbReference type="Google" id="ProtNLM"/>
    </source>
</evidence>
<name>A0A9X6VDY1_BACTU</name>
<reference evidence="2 3" key="1">
    <citation type="submission" date="2017-09" db="EMBL/GenBank/DDBJ databases">
        <title>Large-scale bioinformatics analysis of Bacillus genomes uncovers conserved roles of natural products in bacterial physiology.</title>
        <authorList>
            <consortium name="Agbiome Team Llc"/>
            <person name="Bleich R.M."/>
            <person name="Kirk G.J."/>
            <person name="Santa Maria K.C."/>
            <person name="Allen S.E."/>
            <person name="Farag S."/>
            <person name="Shank E.A."/>
            <person name="Bowers A."/>
        </authorList>
    </citation>
    <scope>NUCLEOTIDE SEQUENCE [LARGE SCALE GENOMIC DNA]</scope>
    <source>
        <strain evidence="2 3">AFS015413</strain>
    </source>
</reference>
<comment type="caution">
    <text evidence="2">The sequence shown here is derived from an EMBL/GenBank/DDBJ whole genome shotgun (WGS) entry which is preliminary data.</text>
</comment>